<dbReference type="SUPFAM" id="SSF52540">
    <property type="entry name" value="P-loop containing nucleoside triphosphate hydrolases"/>
    <property type="match status" value="1"/>
</dbReference>
<feature type="region of interest" description="Disordered" evidence="3">
    <location>
        <begin position="284"/>
        <end position="313"/>
    </location>
</feature>
<evidence type="ECO:0000256" key="2">
    <source>
        <dbReference type="ARBA" id="ARBA00023134"/>
    </source>
</evidence>
<dbReference type="InterPro" id="IPR027417">
    <property type="entry name" value="P-loop_NTPase"/>
</dbReference>
<dbReference type="InterPro" id="IPR005225">
    <property type="entry name" value="Small_GTP-bd"/>
</dbReference>
<dbReference type="PROSITE" id="PS51421">
    <property type="entry name" value="RAS"/>
    <property type="match status" value="1"/>
</dbReference>
<dbReference type="OrthoDB" id="6585768at2759"/>
<dbReference type="InterPro" id="IPR001806">
    <property type="entry name" value="Small_GTPase"/>
</dbReference>
<dbReference type="SMART" id="SM00175">
    <property type="entry name" value="RAB"/>
    <property type="match status" value="1"/>
</dbReference>
<protein>
    <submittedName>
        <fullName evidence="4">RAB23</fullName>
    </submittedName>
</protein>
<dbReference type="NCBIfam" id="TIGR00231">
    <property type="entry name" value="small_GTP"/>
    <property type="match status" value="1"/>
</dbReference>
<dbReference type="SMART" id="SM00176">
    <property type="entry name" value="RAN"/>
    <property type="match status" value="1"/>
</dbReference>
<dbReference type="GO" id="GO:0005525">
    <property type="term" value="F:GTP binding"/>
    <property type="evidence" value="ECO:0007669"/>
    <property type="project" value="UniProtKB-KW"/>
</dbReference>
<dbReference type="AlphaFoldDB" id="A0A7R8CVM6"/>
<dbReference type="GO" id="GO:0003924">
    <property type="term" value="F:GTPase activity"/>
    <property type="evidence" value="ECO:0007669"/>
    <property type="project" value="InterPro"/>
</dbReference>
<proteinExistence type="predicted"/>
<dbReference type="Proteomes" id="UP000675881">
    <property type="component" value="Chromosome 5"/>
</dbReference>
<keyword evidence="2" id="KW-0342">GTP-binding</keyword>
<dbReference type="PRINTS" id="PR00449">
    <property type="entry name" value="RASTRNSFRMNG"/>
</dbReference>
<reference evidence="4" key="1">
    <citation type="submission" date="2021-02" db="EMBL/GenBank/DDBJ databases">
        <authorList>
            <person name="Bekaert M."/>
        </authorList>
    </citation>
    <scope>NUCLEOTIDE SEQUENCE</scope>
    <source>
        <strain evidence="4">IoA-00</strain>
    </source>
</reference>
<dbReference type="Pfam" id="PF00071">
    <property type="entry name" value="Ras"/>
    <property type="match status" value="1"/>
</dbReference>
<dbReference type="PROSITE" id="PS51420">
    <property type="entry name" value="RHO"/>
    <property type="match status" value="1"/>
</dbReference>
<sequence length="329" mass="37444">MHVCELMFLDTPQQNCTTEPHFLRKETSVIFQNEVCLLSYRTVKNLNVKDKLWFCEALDDYDIKMISQANEFVVLVDPRNIIKRVVGSIIMILGEDNGFDTDEDYEIAIKVVVVGNGAVGKSSMIQRFCKGIFTNKYKKTIGVDFLEKHITASGEDVRLMLWDTAGQEEFDAITRAYYRGAQACVIVFSTIDRPSFAAVKKWKRKVEDECGHIPMVLVQNKIDLLHETQVDNTEIEKHIESVSRWSNEDPDRVEIGGFFGGGEGVRVTFAGGSPTILNGHESSRRIWSSSSPPTMHRQLHHPSCCSNRNQKNRRKRIHNNAFHSACKMI</sequence>
<gene>
    <name evidence="4" type="ORF">LSAA_9490</name>
</gene>
<keyword evidence="5" id="KW-1185">Reference proteome</keyword>
<evidence type="ECO:0000313" key="4">
    <source>
        <dbReference type="EMBL" id="CAF2945983.1"/>
    </source>
</evidence>
<name>A0A7R8CVM6_LEPSM</name>
<evidence type="ECO:0000313" key="5">
    <source>
        <dbReference type="Proteomes" id="UP000675881"/>
    </source>
</evidence>
<dbReference type="EMBL" id="HG994584">
    <property type="protein sequence ID" value="CAF2945983.1"/>
    <property type="molecule type" value="Genomic_DNA"/>
</dbReference>
<evidence type="ECO:0000256" key="1">
    <source>
        <dbReference type="ARBA" id="ARBA00022741"/>
    </source>
</evidence>
<dbReference type="InterPro" id="IPR050227">
    <property type="entry name" value="Rab"/>
</dbReference>
<accession>A0A7R8CVM6</accession>
<dbReference type="FunFam" id="3.40.50.300:FF:001447">
    <property type="entry name" value="Ras-related protein Rab-1B"/>
    <property type="match status" value="1"/>
</dbReference>
<dbReference type="PANTHER" id="PTHR47977">
    <property type="entry name" value="RAS-RELATED PROTEIN RAB"/>
    <property type="match status" value="1"/>
</dbReference>
<organism evidence="4 5">
    <name type="scientific">Lepeophtheirus salmonis</name>
    <name type="common">Salmon louse</name>
    <name type="synonym">Caligus salmonis</name>
    <dbReference type="NCBI Taxonomy" id="72036"/>
    <lineage>
        <taxon>Eukaryota</taxon>
        <taxon>Metazoa</taxon>
        <taxon>Ecdysozoa</taxon>
        <taxon>Arthropoda</taxon>
        <taxon>Crustacea</taxon>
        <taxon>Multicrustacea</taxon>
        <taxon>Hexanauplia</taxon>
        <taxon>Copepoda</taxon>
        <taxon>Siphonostomatoida</taxon>
        <taxon>Caligidae</taxon>
        <taxon>Lepeophtheirus</taxon>
    </lineage>
</organism>
<keyword evidence="1" id="KW-0547">Nucleotide-binding</keyword>
<evidence type="ECO:0000256" key="3">
    <source>
        <dbReference type="SAM" id="MobiDB-lite"/>
    </source>
</evidence>
<dbReference type="SMART" id="SM00174">
    <property type="entry name" value="RHO"/>
    <property type="match status" value="1"/>
</dbReference>
<dbReference type="SMART" id="SM00173">
    <property type="entry name" value="RAS"/>
    <property type="match status" value="1"/>
</dbReference>
<dbReference type="Gene3D" id="3.40.50.300">
    <property type="entry name" value="P-loop containing nucleotide triphosphate hydrolases"/>
    <property type="match status" value="1"/>
</dbReference>
<dbReference type="PROSITE" id="PS51419">
    <property type="entry name" value="RAB"/>
    <property type="match status" value="1"/>
</dbReference>